<dbReference type="GO" id="GO:0005829">
    <property type="term" value="C:cytosol"/>
    <property type="evidence" value="ECO:0007669"/>
    <property type="project" value="TreeGrafter"/>
</dbReference>
<evidence type="ECO:0000256" key="8">
    <source>
        <dbReference type="SAM" id="MobiDB-lite"/>
    </source>
</evidence>
<evidence type="ECO:0000256" key="5">
    <source>
        <dbReference type="ARBA" id="ARBA00022786"/>
    </source>
</evidence>
<dbReference type="PANTHER" id="PTHR24006:SF943">
    <property type="entry name" value="UBIQUITIN CARBOXYL-TERMINAL HYDROLASE PUF"/>
    <property type="match status" value="1"/>
</dbReference>
<feature type="compositionally biased region" description="Polar residues" evidence="8">
    <location>
        <begin position="3204"/>
        <end position="3215"/>
    </location>
</feature>
<dbReference type="InterPro" id="IPR038765">
    <property type="entry name" value="Papain-like_cys_pep_sf"/>
</dbReference>
<dbReference type="GO" id="GO:0009966">
    <property type="term" value="P:regulation of signal transduction"/>
    <property type="evidence" value="ECO:0007669"/>
    <property type="project" value="UniProtKB-ARBA"/>
</dbReference>
<keyword evidence="7" id="KW-0788">Thiol protease</keyword>
<evidence type="ECO:0000256" key="3">
    <source>
        <dbReference type="ARBA" id="ARBA00012759"/>
    </source>
</evidence>
<dbReference type="Gene3D" id="3.90.70.10">
    <property type="entry name" value="Cysteine proteinases"/>
    <property type="match status" value="1"/>
</dbReference>
<dbReference type="Pfam" id="PF12030">
    <property type="entry name" value="DUF3517"/>
    <property type="match status" value="1"/>
</dbReference>
<evidence type="ECO:0000256" key="4">
    <source>
        <dbReference type="ARBA" id="ARBA00022670"/>
    </source>
</evidence>
<dbReference type="InterPro" id="IPR050164">
    <property type="entry name" value="Peptidase_C19"/>
</dbReference>
<feature type="region of interest" description="Disordered" evidence="8">
    <location>
        <begin position="373"/>
        <end position="507"/>
    </location>
</feature>
<dbReference type="GO" id="GO:0005634">
    <property type="term" value="C:nucleus"/>
    <property type="evidence" value="ECO:0007669"/>
    <property type="project" value="TreeGrafter"/>
</dbReference>
<evidence type="ECO:0000256" key="9">
    <source>
        <dbReference type="SAM" id="SignalP"/>
    </source>
</evidence>
<organism evidence="11">
    <name type="scientific">Lepeophtheirus salmonis</name>
    <name type="common">Salmon louse</name>
    <name type="synonym">Caligus salmonis</name>
    <dbReference type="NCBI Taxonomy" id="72036"/>
    <lineage>
        <taxon>Eukaryota</taxon>
        <taxon>Metazoa</taxon>
        <taxon>Ecdysozoa</taxon>
        <taxon>Arthropoda</taxon>
        <taxon>Crustacea</taxon>
        <taxon>Multicrustacea</taxon>
        <taxon>Hexanauplia</taxon>
        <taxon>Copepoda</taxon>
        <taxon>Siphonostomatoida</taxon>
        <taxon>Caligidae</taxon>
        <taxon>Lepeophtheirus</taxon>
    </lineage>
</organism>
<feature type="region of interest" description="Disordered" evidence="8">
    <location>
        <begin position="3270"/>
        <end position="3319"/>
    </location>
</feature>
<dbReference type="PROSITE" id="PS50235">
    <property type="entry name" value="USP_3"/>
    <property type="match status" value="1"/>
</dbReference>
<feature type="compositionally biased region" description="Acidic residues" evidence="8">
    <location>
        <begin position="387"/>
        <end position="426"/>
    </location>
</feature>
<feature type="compositionally biased region" description="Basic and acidic residues" evidence="8">
    <location>
        <begin position="528"/>
        <end position="562"/>
    </location>
</feature>
<evidence type="ECO:0000313" key="11">
    <source>
        <dbReference type="EMBL" id="CDW29091.1"/>
    </source>
</evidence>
<dbReference type="InterPro" id="IPR001394">
    <property type="entry name" value="Peptidase_C19_UCH"/>
</dbReference>
<feature type="signal peptide" evidence="9">
    <location>
        <begin position="1"/>
        <end position="25"/>
    </location>
</feature>
<sequence>MTMRIYIENFLILLNCLFLIYIVEATQLAVYCDHHDASSDFPLSLLRNVSLFCKSGGLQGMANAFKLSPSVLTLPLAHALISILCNVKLWLNYRALLQLFTPVRTNALHYMCQLEDSDLRQNSARHMSDFLWSCVKENLDSPISFDKDGLELALKYFTSSTLTMRLAGIAQINSHVNLFNEMCNTESVVEVENVGLQLAAWVLQNGIVEHIFGPNLHVEIIKQSHILLNFLAVEGKITNQHIGVVWQAAQLKHCSKQVHDLLLPLIKNLEAGPVLHLYELLKNLPIKDHTEQTIHLAQVLQKFIWTSGGTFNHLIQEAASTSIGKKTPLTPQKRDIRVSSSSDEDESDKSKNIEKEVEPIMVEVVVKPVISSESVDKKSINSSECDFGIDDLDEDDLNEYSDEEDDEEEEEEEEEEEDEEDDTENEDFQKKQKVSKKKPLAPSTLTSDKDDEIEAKKKNSNDQSNEETDRKLEENAGTPAPEDVKDIPKLVPMKEEEDPNNVSSSFIETEKPIIKDVLSISKGVKRALHEHSSSDSEVGEDSKSESPQLDVKKKLRMSDEQKSSLSLVKSGIAPWWHNASANNPIRWPTGSAMTELANLVNAHPAGPPAFGIRSPEMHEMRPFLRNMGANQREVFTLEEGFSGDNDSVSSRLSNKSDKNLADFEDETSVEEEMLQVAQPQDINAVLHHHQQQQLASLYHQHHRLASAAVATSSSARRQKEETERVTSHYKLESACEPGNTLLWDLLQDGNIENLAEGLATEAEKALTSLLCFNMERFIRMKFVEGCLNNVAKNKSVVISLRLLPKLFQSFQHFRGMDTHEVSMYAERKFGMTNLFFNNLHDYFKSRKSNEVEEPFFNHLAQVQVRLQFLGVLFSIQVSPIDFRLSNDQIHILWECLASDPITSDDLFQWLLIQAHSKEQHAIGLDGFKLIYNEKIPLVKPETISMLGLNLFSQLCQLSRITKQNSLDDDSVKMDQLWKIALCAQNTDVSMKAIQILNTAYFGQGEEFLITCMKSLKNASNDLENGKDETLIRIQRALLLLKTYLETFRRKYAYNFRRLSIDGLGVSTHAELVELRSIGSIRVVVQAAGFQDKVTFEMQPMDLVADLRAEISAWWEGKTSREKKTSSPLLGSMLNEGPLRIITQGQEITSDTDEKSLVEMGFKDLQMVFVSQGANGSSRTPTMGNRSGNIDLPPFPGKDKMPMNLLLNPEHFEQLFSLMNNLSTLRLKNEKSEAIPHTKAQILSRRVWDILMLLPTNPEIKEKLLTIEDRAEEEIKDLLSPSSPQKLMYTFYIVDWLGRPARLRRQSGVMENEEFSPTTGNIWINKFILSGGLRHLFDIFTSGVLQYNEETRMWCEWKQDCLSALIKLLVQFGVDSEDYDALADQIIEDSPPKKKLRGKRKFSGPDRLLVPRLSQTMLDLMNVDVVMPQITSVLLEVSRVKDPNQYRTGVFGRAQVVHFCLSLLVAWIYSMNDIEDALLSSNGLPAWLRHLVLEDYDPAVRREMCTGLYKLCMGSTTSGKTGVSVTGPMLSILLEFLDDALLMKPVKRENHVVEEGKEPYGPACRDYFWILCRLTDIIRNDNDTSGLVDLDQLSRQLACGLVSRKFYEKRHGDPSPDDALVGTLNLLCAVMKHQPSFKISSEGQEFILHLWECLFALPSPREKNLPKCKSNASRTACYDLLIEMCKGSLQNYLIIHEKLMTQHEADAHKPYQWEYWPRDDGRAECGYVGLTNLGATCYMATCVQQLYMIPEARSAILKADLNSNGKHSNTLYELQRMFAYLRDSERKAYNPLSFCKTYQMDHQPLNTGEQKDMAEFFIDLLSKIEEMTPDIKHVIKDIFCGTLTNNVVSLDCNHVSKTIEEFYTVRCQVSELRNLHQSLEEVTVKDTLEGDNMYTCSQCGKKVRAEKRACFKKLPKILAFNTMRYTFNMITMLKEKVNTHFSFPFCLDMSPYMEKNLIPGKSEKEDQDNESTKGYEYEIIGVTVHTGTADGGHYYAFIRSSQKDKWYSFNDAEVKPFDQNQIASECFGGEMNSRTYDQVTDKFMDLSIEKTNSAYMLFYERVEPSSSASQAGPSTSLASEANETPLVKNIDLSQNLEEWIWQDNMNFIQDNNIFDHTYFNFMWQMVGSIPTTISGQKANEDITLLSGKLATSFFLESFIHAKEKLNIVQWVELLTKQFDSSTAACSWFLNHMARDNHWPVTIFLKCQVQTIRQMFHRLCIHVIQKLRPMEKELYMQPWLPKESDERYPSEEVRSLIGASSPITRFIRMLLRLLESGSARPHLKHLTELFRFLYDFSKLGEEETNFLLSVNTITIYADFYLKAIKQNHDNMITIDVISDDEDDDDDIIALTPIAESSKMASLDKMVCLIALLVEKSRGDDNLIHLSESDTNALTGGKSLVFLFNITKDNINTCQTCNLIFSLTRNNPELAEQVAGMVFAGVKQADFSMHFFRLLTLLTEFSGGPSGMPCFTNLVMHKVWELAKTCPQAALDWLSIQVTRNRYVQTWLVSTLENWVEQYLIAHPNQKVRNSASFLVVSLVPSNHFRQAFRTARSSTVILDSEERDILHQVIEFLFGLLLNCRHYADLQQHGSAKLVAYFQTMSHFLLSRTEKLMFEPHFLNLWQLFHPKLSEPSIPIHHNKQALLNFWYNLCMDCTENVRMILSNPNVTKNIAFNYILADHEDTEVINFNRIMLPTYYGLLRLCCIQSRSFTRQLAQHQNIHWAFKNITPYTTQYTVACDELFKLMALFVQKFPEEEQHERSSDEVHNDDDEEDEIRSFRHQTLQLYLSILDGRSSWSTLINALKILIDTNEDKIFVVYNNGLALIFDALNMLHMMLHEATACHVTGELIELLTIFLELVKAVRCQRNNSEIRQILSRWKDMSEMTGRMLTLCNSFNPPDLRNVCLSGIKEMLLLWPTEMLNILVPMLHRAHTNSSDMDSVGLGPYFPRKGSPNIPALKTIRPPRPMFQMAVPASQLLAHHGQDPEYDRSLQQYFAQYHATVDLMVRVSVNENNLTKMLVDLSAMVGLDGVSLHMQLFPKLWTDIHNTQLIDRKFILMLISSHGFLEYVDAVLLDERSSLNNPHIFNFLLLFFPKVSNQVLTEQVQSIISQLVSNFIDMAGTFVLDRVTPVRHLNGDLRALFLVSSSRSNFLSDELLQALKILRSSVEKKLEGKGRPSSEEICELNKSEVFVEGKSFLDSENVEESAPSTSSKNNHPCSISTDIDDSDISKKLETTTSSAEELRKSADCKLIDALSVLFRTLILLVQMSEKKLKGKEDKTSDKEEAQDNNSELDKQKASSSKEGDEDKLEEDECQEKKPTLC</sequence>
<evidence type="ECO:0000256" key="2">
    <source>
        <dbReference type="ARBA" id="ARBA00009085"/>
    </source>
</evidence>
<reference evidence="11" key="1">
    <citation type="submission" date="2014-05" db="EMBL/GenBank/DDBJ databases">
        <authorList>
            <person name="Chronopoulou M."/>
        </authorList>
    </citation>
    <scope>NUCLEOTIDE SEQUENCE</scope>
    <source>
        <tissue evidence="11">Whole organism</tissue>
    </source>
</reference>
<feature type="region of interest" description="Disordered" evidence="8">
    <location>
        <begin position="3199"/>
        <end position="3223"/>
    </location>
</feature>
<dbReference type="FunFam" id="3.90.70.10:FF:000014">
    <property type="entry name" value="Ubiquitin carboxyl-terminal hydrolase 34"/>
    <property type="match status" value="1"/>
</dbReference>
<dbReference type="OrthoDB" id="6372382at2759"/>
<dbReference type="CDD" id="cd02659">
    <property type="entry name" value="peptidase_C19C"/>
    <property type="match status" value="1"/>
</dbReference>
<dbReference type="InterPro" id="IPR021905">
    <property type="entry name" value="DUF3517"/>
</dbReference>
<feature type="compositionally biased region" description="Basic and acidic residues" evidence="8">
    <location>
        <begin position="3270"/>
        <end position="3302"/>
    </location>
</feature>
<feature type="region of interest" description="Disordered" evidence="8">
    <location>
        <begin position="528"/>
        <end position="563"/>
    </location>
</feature>
<comment type="similarity">
    <text evidence="2">Belongs to the peptidase C19 family.</text>
</comment>
<keyword evidence="9" id="KW-0732">Signal</keyword>
<evidence type="ECO:0000256" key="6">
    <source>
        <dbReference type="ARBA" id="ARBA00022801"/>
    </source>
</evidence>
<dbReference type="PANTHER" id="PTHR24006">
    <property type="entry name" value="UBIQUITIN CARBOXYL-TERMINAL HYDROLASE"/>
    <property type="match status" value="1"/>
</dbReference>
<keyword evidence="4" id="KW-0645">Protease</keyword>
<dbReference type="GO" id="GO:0004843">
    <property type="term" value="F:cysteine-type deubiquitinase activity"/>
    <property type="evidence" value="ECO:0007669"/>
    <property type="project" value="UniProtKB-EC"/>
</dbReference>
<dbReference type="InterPro" id="IPR028889">
    <property type="entry name" value="USP"/>
</dbReference>
<proteinExistence type="inferred from homology"/>
<name>A0A0K2TUK7_LEPSM</name>
<feature type="domain" description="USP" evidence="10">
    <location>
        <begin position="1727"/>
        <end position="2061"/>
    </location>
</feature>
<evidence type="ECO:0000256" key="7">
    <source>
        <dbReference type="ARBA" id="ARBA00022807"/>
    </source>
</evidence>
<dbReference type="EMBL" id="HACA01011730">
    <property type="protein sequence ID" value="CDW29091.1"/>
    <property type="molecule type" value="Transcribed_RNA"/>
</dbReference>
<accession>A0A0K2TUK7</accession>
<feature type="region of interest" description="Disordered" evidence="8">
    <location>
        <begin position="325"/>
        <end position="355"/>
    </location>
</feature>
<dbReference type="SUPFAM" id="SSF54001">
    <property type="entry name" value="Cysteine proteinases"/>
    <property type="match status" value="1"/>
</dbReference>
<dbReference type="GO" id="GO:0016579">
    <property type="term" value="P:protein deubiquitination"/>
    <property type="evidence" value="ECO:0007669"/>
    <property type="project" value="InterPro"/>
</dbReference>
<dbReference type="EC" id="3.4.19.12" evidence="3"/>
<feature type="compositionally biased region" description="Basic and acidic residues" evidence="8">
    <location>
        <begin position="482"/>
        <end position="494"/>
    </location>
</feature>
<comment type="catalytic activity">
    <reaction evidence="1">
        <text>Thiol-dependent hydrolysis of ester, thioester, amide, peptide and isopeptide bonds formed by the C-terminal Gly of ubiquitin (a 76-residue protein attached to proteins as an intracellular targeting signal).</text>
        <dbReference type="EC" id="3.4.19.12"/>
    </reaction>
</comment>
<feature type="chain" id="PRO_5005488166" description="ubiquitinyl hydrolase 1" evidence="9">
    <location>
        <begin position="26"/>
        <end position="3319"/>
    </location>
</feature>
<dbReference type="GO" id="GO:0006508">
    <property type="term" value="P:proteolysis"/>
    <property type="evidence" value="ECO:0007669"/>
    <property type="project" value="UniProtKB-KW"/>
</dbReference>
<protein>
    <recommendedName>
        <fullName evidence="3">ubiquitinyl hydrolase 1</fullName>
        <ecNumber evidence="3">3.4.19.12</ecNumber>
    </recommendedName>
</protein>
<keyword evidence="6 11" id="KW-0378">Hydrolase</keyword>
<evidence type="ECO:0000256" key="1">
    <source>
        <dbReference type="ARBA" id="ARBA00000707"/>
    </source>
</evidence>
<keyword evidence="5" id="KW-0833">Ubl conjugation pathway</keyword>
<dbReference type="Pfam" id="PF00443">
    <property type="entry name" value="UCH"/>
    <property type="match status" value="1"/>
</dbReference>
<evidence type="ECO:0000259" key="10">
    <source>
        <dbReference type="PROSITE" id="PS50235"/>
    </source>
</evidence>